<feature type="domain" description="Glycosyl transferase family 1" evidence="3">
    <location>
        <begin position="485"/>
        <end position="597"/>
    </location>
</feature>
<dbReference type="Gene3D" id="3.40.50.2000">
    <property type="entry name" value="Glycogen Phosphorylase B"/>
    <property type="match status" value="1"/>
</dbReference>
<dbReference type="SUPFAM" id="SSF50978">
    <property type="entry name" value="WD40 repeat-like"/>
    <property type="match status" value="1"/>
</dbReference>
<name>A0AAV1VS46_LUPLU</name>
<dbReference type="Proteomes" id="UP001497480">
    <property type="component" value="Unassembled WGS sequence"/>
</dbReference>
<comment type="caution">
    <text evidence="4">The sequence shown here is derived from an EMBL/GenBank/DDBJ whole genome shotgun (WGS) entry which is preliminary data.</text>
</comment>
<dbReference type="InterPro" id="IPR001680">
    <property type="entry name" value="WD40_rpt"/>
</dbReference>
<dbReference type="AlphaFoldDB" id="A0AAV1VS46"/>
<dbReference type="EMBL" id="CAXHTB010000001">
    <property type="protein sequence ID" value="CAL0299790.1"/>
    <property type="molecule type" value="Genomic_DNA"/>
</dbReference>
<dbReference type="SUPFAM" id="SSF53756">
    <property type="entry name" value="UDP-Glycosyltransferase/glycogen phosphorylase"/>
    <property type="match status" value="1"/>
</dbReference>
<gene>
    <name evidence="4" type="ORF">LLUT_LOCUS850</name>
</gene>
<dbReference type="InterPro" id="IPR001296">
    <property type="entry name" value="Glyco_trans_1"/>
</dbReference>
<dbReference type="Gene3D" id="2.130.10.10">
    <property type="entry name" value="YVTN repeat-like/Quinoprotein amine dehydrogenase"/>
    <property type="match status" value="1"/>
</dbReference>
<evidence type="ECO:0000256" key="1">
    <source>
        <dbReference type="ARBA" id="ARBA00022676"/>
    </source>
</evidence>
<accession>A0AAV1VS46</accession>
<reference evidence="4 5" key="1">
    <citation type="submission" date="2024-03" db="EMBL/GenBank/DDBJ databases">
        <authorList>
            <person name="Martinez-Hernandez J."/>
        </authorList>
    </citation>
    <scope>NUCLEOTIDE SEQUENCE [LARGE SCALE GENOMIC DNA]</scope>
</reference>
<keyword evidence="1" id="KW-0328">Glycosyltransferase</keyword>
<dbReference type="PROSITE" id="PS50082">
    <property type="entry name" value="WD_REPEATS_2"/>
    <property type="match status" value="1"/>
</dbReference>
<evidence type="ECO:0000313" key="4">
    <source>
        <dbReference type="EMBL" id="CAL0299790.1"/>
    </source>
</evidence>
<dbReference type="PANTHER" id="PTHR46635:SF2">
    <property type="entry name" value="GLYCOSYL TRANSFERASE FAMILY 1 DOMAIN-CONTAINING PROTEIN"/>
    <property type="match status" value="1"/>
</dbReference>
<keyword evidence="2" id="KW-0853">WD repeat</keyword>
<sequence>MDNVDGSPQGPVTCGSWIRRPENVNLVVLGRSRHGNSAPSVLQIFSFDPKITSLSTSPLATFVLEPEEGNPVAIAVHPSGDDFVCSLSNGSCKAFELYGHETSVKLLAKELASLQGIGPQKCITFSVDGAKFAAGGLDGHLRIVEWPSLRKILDEPRAHKSVRDIDFSLDSEFLASTSTDGSARIWKIEDGVPLTTLSRKPDEKIELCRFSKDGTKPFLFCSIRKGDDSLTGVWDLGTWNKIGHKRLIRKSASSSIASVWQRSENGRNLREGLKFGSTLKFVPGRVLKRFLYGDGLDRVRSQPRIGVRAPRIALILGHMKIDPQSLMLVTVVQNLQKLGYIFKIFAVGNGRAHSIWENVDGGLSLLSTEQKGLTDWSIFEGIIVDSLEAKDAISSELDTGNFFVIPGSPIDVWAAESYSKAHTKDQLRELSGFGKNDMVVLVVGSSIFYDDLSWDYAVAMHSIGPLLTKYARKNDAAESFKFVFLCGNATDGYDDALQEVASRLGLPHGSIRHYGLNGDVNSVLLMADIILYGSAQDVQGFPPLLIRAMTFEIPVIIPDLPVLRKYIVDGVNGIFFTKHNPDALMNAFSLLLSNGRLSKFAQGIASSGRQLAKNVLALDCITGYARLLENVLSFPSDALLPGPVSKIQQGAWEWNLFQNEIERGIHLPQVDDDNSIGKVTIVHAIEKELASLNFSTGIPENETELKDKLTKLDWEILREIEISEENEMLEMEEVEERMEKDAGVWDEIYRNARKSEKLKFEANERDEGELERTGQPVCIYEIYDGAAVWPFLHHGSLYRGLSLSRRAQRQRSDDVDAVGCLPILNDTYYRDILCEMGGMFATANNVDSIHRRPWIGFQSWRAAGRKVALSTEAERVLEETMHGYFKGDVIYFWGRLDMDGGVIGSNNALTFWSMCDILNGGNCRTVFQDAFRQMYSLPPHAEALPPMPEDGGYWSALHSWVMPTPSFLEFIMFSRMFADSVDALHRDSGELRICMLGSSEIEKKHCYCRVLELLINVWAYHSARKMVYINPNTGSMEEQHPVEQRKGFMWAKYFNFSLLKTMDEDMAEAADDGDHPRDMWLWPMTGEVHWQGIYEREREERYRLKMDKKRKTKEKLYDRMKNGYKQKTLGR</sequence>
<keyword evidence="5" id="KW-1185">Reference proteome</keyword>
<evidence type="ECO:0000259" key="3">
    <source>
        <dbReference type="Pfam" id="PF00534"/>
    </source>
</evidence>
<keyword evidence="1" id="KW-0808">Transferase</keyword>
<dbReference type="InterPro" id="IPR036322">
    <property type="entry name" value="WD40_repeat_dom_sf"/>
</dbReference>
<evidence type="ECO:0000256" key="2">
    <source>
        <dbReference type="PROSITE-ProRule" id="PRU00221"/>
    </source>
</evidence>
<feature type="repeat" description="WD" evidence="2">
    <location>
        <begin position="162"/>
        <end position="196"/>
    </location>
</feature>
<proteinExistence type="predicted"/>
<dbReference type="InterPro" id="IPR015943">
    <property type="entry name" value="WD40/YVTN_repeat-like_dom_sf"/>
</dbReference>
<dbReference type="Pfam" id="PF00400">
    <property type="entry name" value="WD40"/>
    <property type="match status" value="1"/>
</dbReference>
<evidence type="ECO:0000313" key="5">
    <source>
        <dbReference type="Proteomes" id="UP001497480"/>
    </source>
</evidence>
<dbReference type="GO" id="GO:0016757">
    <property type="term" value="F:glycosyltransferase activity"/>
    <property type="evidence" value="ECO:0007669"/>
    <property type="project" value="UniProtKB-KW"/>
</dbReference>
<protein>
    <recommendedName>
        <fullName evidence="3">Glycosyl transferase family 1 domain-containing protein</fullName>
    </recommendedName>
</protein>
<dbReference type="SMART" id="SM00320">
    <property type="entry name" value="WD40"/>
    <property type="match status" value="3"/>
</dbReference>
<dbReference type="PANTHER" id="PTHR46635">
    <property type="entry name" value="GLYCOSYL TRANSFERASE FAMILY 1 PROTEIN"/>
    <property type="match status" value="1"/>
</dbReference>
<organism evidence="4 5">
    <name type="scientific">Lupinus luteus</name>
    <name type="common">European yellow lupine</name>
    <dbReference type="NCBI Taxonomy" id="3873"/>
    <lineage>
        <taxon>Eukaryota</taxon>
        <taxon>Viridiplantae</taxon>
        <taxon>Streptophyta</taxon>
        <taxon>Embryophyta</taxon>
        <taxon>Tracheophyta</taxon>
        <taxon>Spermatophyta</taxon>
        <taxon>Magnoliopsida</taxon>
        <taxon>eudicotyledons</taxon>
        <taxon>Gunneridae</taxon>
        <taxon>Pentapetalae</taxon>
        <taxon>rosids</taxon>
        <taxon>fabids</taxon>
        <taxon>Fabales</taxon>
        <taxon>Fabaceae</taxon>
        <taxon>Papilionoideae</taxon>
        <taxon>50 kb inversion clade</taxon>
        <taxon>genistoids sensu lato</taxon>
        <taxon>core genistoids</taxon>
        <taxon>Genisteae</taxon>
        <taxon>Lupinus</taxon>
    </lineage>
</organism>
<dbReference type="Pfam" id="PF00534">
    <property type="entry name" value="Glycos_transf_1"/>
    <property type="match status" value="1"/>
</dbReference>